<evidence type="ECO:0000256" key="4">
    <source>
        <dbReference type="ARBA" id="ARBA00022989"/>
    </source>
</evidence>
<comment type="caution">
    <text evidence="8">The sequence shown here is derived from an EMBL/GenBank/DDBJ whole genome shotgun (WGS) entry which is preliminary data.</text>
</comment>
<dbReference type="Pfam" id="PF05346">
    <property type="entry name" value="DUF747"/>
    <property type="match status" value="1"/>
</dbReference>
<dbReference type="PANTHER" id="PTHR13317">
    <property type="entry name" value="TRANSMEMBRANE ANTERIOR POSTERIOR TRANSFORMATION PROTEIN 1 HOMOLOG"/>
    <property type="match status" value="1"/>
</dbReference>
<feature type="compositionally biased region" description="Polar residues" evidence="6">
    <location>
        <begin position="184"/>
        <end position="195"/>
    </location>
</feature>
<comment type="subcellular location">
    <subcellularLocation>
        <location evidence="1">Membrane</location>
        <topology evidence="1">Multi-pass membrane protein</topology>
    </subcellularLocation>
</comment>
<sequence>MGNDTAPTQHDTAGDHVVPSAGRPPSPVEQPLPGAAAGVSLPNTTRLGPYPGARSPHRGAEDDVDEAMRAMVATAMPAAAARVSASVDSLAGAHGTDPHGIAAADGPRALSASSGDLLLSHAELSGAVSASLLATVAGDLGPASRGAPADDHGQDERTGRPEWRPRRQSASMSASKLSWRRPLPSNSPTRHRSTSMLSQQLARYEGIPERPAATLESPSFMGSLWEYVKGELTSSDFEESQDFKTERIRNFLSVPRELEKLLFFGYLICLDSFLYIFTILPLRMVIALWSMLGWCFGGPSLKPAQKTDLVKGALVGICSYLLQYFDASRLYHAVRGQALIKLYVIFNVLEICDKLCSAFGHDILDSLFSTSFPSRSAPVARRFSRITHFVVASMYIFAHSLVLFYQVMTLNVAVNSYNNALMTLLLSNQFVEIKGSVFKRFEKENLFQLSCADVVERFQLSVFLVIIATRNCIEIVGGNGDLSLPAFFAGLAARFTSLASLPSTVLVAVRALSSAPVDDLWALLSDTCTVLSTSISAILKSEEFKMLDVLLTPVLIVYATEILVDWLKHAFITKFNNISPSVYQRYNDSLCRDLLGARKTALPPQPAPQQYHPQQRSMIRDDTVADPMQMSAVDRSPIVARRIGFVSIPLACLVVRVGIQTFKMVLAQQSGYAEMQTPSVSALDAIDPDSPSEWSSSFAMPAWLSRTELDFTWTKHTVELYHYAAVGLVCYFILLVAKFLLGLSLVRMAKARLERAQSSAELERTAAAAQAAAPTLASTAAQPAASALSTMVDPAQTGPPPAQVGPDLAVTPAGSPSRFSQSAMFSPETPATPAASHGPHAPAHPASLFAQAIQNNVAAHQRASQLTSGLAAARDALAAAVLDADFEAPDTTPTRASAASAAPAPAVRIPEQTRVHSTDSLLTPIVIPAPSTPSLPLDAMSQSSARSSVLVATGTSADKKAAQAMPQSPSINEAKLDSLDRFTMVKSRIV</sequence>
<evidence type="ECO:0000256" key="3">
    <source>
        <dbReference type="ARBA" id="ARBA00022692"/>
    </source>
</evidence>
<dbReference type="PANTHER" id="PTHR13317:SF4">
    <property type="entry name" value="TRANSMEMBRANE ANTERIOR POSTERIOR TRANSFORMATION PROTEIN 1 HOMOLOG"/>
    <property type="match status" value="1"/>
</dbReference>
<feature type="region of interest" description="Disordered" evidence="6">
    <location>
        <begin position="787"/>
        <end position="844"/>
    </location>
</feature>
<feature type="compositionally biased region" description="Basic and acidic residues" evidence="6">
    <location>
        <begin position="148"/>
        <end position="165"/>
    </location>
</feature>
<feature type="region of interest" description="Disordered" evidence="6">
    <location>
        <begin position="143"/>
        <end position="195"/>
    </location>
</feature>
<keyword evidence="9" id="KW-1185">Reference proteome</keyword>
<dbReference type="Proteomes" id="UP001527925">
    <property type="component" value="Unassembled WGS sequence"/>
</dbReference>
<evidence type="ECO:0000256" key="7">
    <source>
        <dbReference type="SAM" id="Phobius"/>
    </source>
</evidence>
<keyword evidence="4 7" id="KW-1133">Transmembrane helix</keyword>
<evidence type="ECO:0000256" key="5">
    <source>
        <dbReference type="ARBA" id="ARBA00023136"/>
    </source>
</evidence>
<evidence type="ECO:0000256" key="2">
    <source>
        <dbReference type="ARBA" id="ARBA00008803"/>
    </source>
</evidence>
<keyword evidence="3 7" id="KW-0812">Transmembrane</keyword>
<feature type="transmembrane region" description="Helical" evidence="7">
    <location>
        <begin position="486"/>
        <end position="508"/>
    </location>
</feature>
<evidence type="ECO:0000256" key="1">
    <source>
        <dbReference type="ARBA" id="ARBA00004141"/>
    </source>
</evidence>
<gene>
    <name evidence="8" type="ORF">HK105_206338</name>
</gene>
<comment type="similarity">
    <text evidence="2">Belongs to the TAPT1 family.</text>
</comment>
<proteinExistence type="inferred from homology"/>
<keyword evidence="5 7" id="KW-0472">Membrane</keyword>
<name>A0ABR4N3J1_9FUNG</name>
<dbReference type="InterPro" id="IPR008010">
    <property type="entry name" value="Tatp1"/>
</dbReference>
<feature type="compositionally biased region" description="Low complexity" evidence="6">
    <location>
        <begin position="829"/>
        <end position="844"/>
    </location>
</feature>
<dbReference type="EMBL" id="JADGIZ020000037">
    <property type="protein sequence ID" value="KAL2914080.1"/>
    <property type="molecule type" value="Genomic_DNA"/>
</dbReference>
<evidence type="ECO:0000256" key="6">
    <source>
        <dbReference type="SAM" id="MobiDB-lite"/>
    </source>
</evidence>
<feature type="transmembrane region" description="Helical" evidence="7">
    <location>
        <begin position="720"/>
        <end position="746"/>
    </location>
</feature>
<accession>A0ABR4N3J1</accession>
<feature type="compositionally biased region" description="Polar residues" evidence="6">
    <location>
        <begin position="1"/>
        <end position="11"/>
    </location>
</feature>
<feature type="region of interest" description="Disordered" evidence="6">
    <location>
        <begin position="1"/>
        <end position="66"/>
    </location>
</feature>
<evidence type="ECO:0000313" key="8">
    <source>
        <dbReference type="EMBL" id="KAL2914080.1"/>
    </source>
</evidence>
<evidence type="ECO:0000313" key="9">
    <source>
        <dbReference type="Proteomes" id="UP001527925"/>
    </source>
</evidence>
<reference evidence="8 9" key="1">
    <citation type="submission" date="2023-09" db="EMBL/GenBank/DDBJ databases">
        <title>Pangenome analysis of Batrachochytrium dendrobatidis and related Chytrids.</title>
        <authorList>
            <person name="Yacoub M.N."/>
            <person name="Stajich J.E."/>
            <person name="James T.Y."/>
        </authorList>
    </citation>
    <scope>NUCLEOTIDE SEQUENCE [LARGE SCALE GENOMIC DNA]</scope>
    <source>
        <strain evidence="8 9">JEL0888</strain>
    </source>
</reference>
<protein>
    <submittedName>
        <fullName evidence="8">Uncharacterized protein</fullName>
    </submittedName>
</protein>
<feature type="transmembrane region" description="Helical" evidence="7">
    <location>
        <begin position="389"/>
        <end position="408"/>
    </location>
</feature>
<organism evidence="8 9">
    <name type="scientific">Polyrhizophydium stewartii</name>
    <dbReference type="NCBI Taxonomy" id="2732419"/>
    <lineage>
        <taxon>Eukaryota</taxon>
        <taxon>Fungi</taxon>
        <taxon>Fungi incertae sedis</taxon>
        <taxon>Chytridiomycota</taxon>
        <taxon>Chytridiomycota incertae sedis</taxon>
        <taxon>Chytridiomycetes</taxon>
        <taxon>Rhizophydiales</taxon>
        <taxon>Rhizophydiales incertae sedis</taxon>
        <taxon>Polyrhizophydium</taxon>
    </lineage>
</organism>
<feature type="transmembrane region" description="Helical" evidence="7">
    <location>
        <begin position="639"/>
        <end position="659"/>
    </location>
</feature>